<keyword evidence="2" id="KW-1185">Reference proteome</keyword>
<dbReference type="AlphaFoldDB" id="A0AAD1TZC1"/>
<accession>A0AAD1TZC1</accession>
<dbReference type="EMBL" id="CAMPGE010000380">
    <property type="protein sequence ID" value="CAI2359125.1"/>
    <property type="molecule type" value="Genomic_DNA"/>
</dbReference>
<dbReference type="Proteomes" id="UP001295684">
    <property type="component" value="Unassembled WGS sequence"/>
</dbReference>
<sequence>MSSKEYTKKLLEPIDIDDTSCLVLRLNAHGEIIKKIRKLPNIESLTFTHVWWFQEWTRLCKVLKNSCPDSLNQFEFDFSNAGACHYKYQNYHQSLIEIAKKVKNYFSLSYCKLNKEEFEEIIVAARNCSSIRFFACTIIAGTECDFGDKLTDAKFTELSFDSTGHSNYSSWKTNPCYFRNIFTGLAKCSPVLKTNLQFVNILNCEFDKDLARSILSELEFQNAHV</sequence>
<evidence type="ECO:0000313" key="1">
    <source>
        <dbReference type="EMBL" id="CAI2359125.1"/>
    </source>
</evidence>
<evidence type="ECO:0000313" key="2">
    <source>
        <dbReference type="Proteomes" id="UP001295684"/>
    </source>
</evidence>
<reference evidence="1" key="1">
    <citation type="submission" date="2023-07" db="EMBL/GenBank/DDBJ databases">
        <authorList>
            <consortium name="AG Swart"/>
            <person name="Singh M."/>
            <person name="Singh A."/>
            <person name="Seah K."/>
            <person name="Emmerich C."/>
        </authorList>
    </citation>
    <scope>NUCLEOTIDE SEQUENCE</scope>
    <source>
        <strain evidence="1">DP1</strain>
    </source>
</reference>
<protein>
    <submittedName>
        <fullName evidence="1">Uncharacterized protein</fullName>
    </submittedName>
</protein>
<organism evidence="1 2">
    <name type="scientific">Euplotes crassus</name>
    <dbReference type="NCBI Taxonomy" id="5936"/>
    <lineage>
        <taxon>Eukaryota</taxon>
        <taxon>Sar</taxon>
        <taxon>Alveolata</taxon>
        <taxon>Ciliophora</taxon>
        <taxon>Intramacronucleata</taxon>
        <taxon>Spirotrichea</taxon>
        <taxon>Hypotrichia</taxon>
        <taxon>Euplotida</taxon>
        <taxon>Euplotidae</taxon>
        <taxon>Moneuplotes</taxon>
    </lineage>
</organism>
<gene>
    <name evidence="1" type="ORF">ECRASSUSDP1_LOCUS410</name>
</gene>
<name>A0AAD1TZC1_EUPCR</name>
<proteinExistence type="predicted"/>
<comment type="caution">
    <text evidence="1">The sequence shown here is derived from an EMBL/GenBank/DDBJ whole genome shotgun (WGS) entry which is preliminary data.</text>
</comment>